<feature type="transmembrane region" description="Helical" evidence="1">
    <location>
        <begin position="210"/>
        <end position="233"/>
    </location>
</feature>
<proteinExistence type="predicted"/>
<dbReference type="HOGENOM" id="CLU_1077794_0_0_1"/>
<keyword evidence="1" id="KW-0812">Transmembrane</keyword>
<dbReference type="EMBL" id="CP003523">
    <property type="protein sequence ID" value="AFN83167.1"/>
    <property type="molecule type" value="Genomic_DNA"/>
</dbReference>
<feature type="transmembrane region" description="Helical" evidence="1">
    <location>
        <begin position="86"/>
        <end position="105"/>
    </location>
</feature>
<keyword evidence="1" id="KW-1133">Transmembrane helix</keyword>
<feature type="transmembrane region" description="Helical" evidence="1">
    <location>
        <begin position="117"/>
        <end position="138"/>
    </location>
</feature>
<keyword evidence="1" id="KW-0472">Membrane</keyword>
<organism evidence="2 3">
    <name type="scientific">Encephalitozoon romaleae (strain SJ-2008)</name>
    <name type="common">Microsporidian parasite</name>
    <dbReference type="NCBI Taxonomy" id="1178016"/>
    <lineage>
        <taxon>Eukaryota</taxon>
        <taxon>Fungi</taxon>
        <taxon>Fungi incertae sedis</taxon>
        <taxon>Microsporidia</taxon>
        <taxon>Unikaryonidae</taxon>
        <taxon>Encephalitozoon</taxon>
    </lineage>
</organism>
<feature type="transmembrane region" description="Helical" evidence="1">
    <location>
        <begin position="15"/>
        <end position="37"/>
    </location>
</feature>
<accession>I7AS20</accession>
<dbReference type="KEGG" id="ero:EROM_060740"/>
<evidence type="ECO:0000313" key="2">
    <source>
        <dbReference type="EMBL" id="AFN83167.1"/>
    </source>
</evidence>
<dbReference type="VEuPathDB" id="MicrosporidiaDB:EROM_060740"/>
<dbReference type="Proteomes" id="UP000010094">
    <property type="component" value="Chromosome VI"/>
</dbReference>
<dbReference type="OrthoDB" id="2194829at2759"/>
<feature type="transmembrane region" description="Helical" evidence="1">
    <location>
        <begin position="176"/>
        <end position="195"/>
    </location>
</feature>
<sequence length="258" mass="28419">MEENESPEKPGRTKIPFELIISTVNFLIATAQVGLHLKIGTPSGLVMKVSRFTTSAVLLVPAFKILYQLHRFVRDHGVRKMNRVKILWMVAYLLALFSGIAFLFVKPNMTDLKGQAMIVSMASLLGMVISCALLDYKHLPKRNYIDYLIIFSCLVFIVMLASLLPPLKKHDMVSKVAAWGSMATGLIIPVLQSLLSPGSISEPVSYEDFAMFNVLSIAILALSIAAVASPHVLEWYDKKPRTNTARTLASINNGGTPS</sequence>
<feature type="transmembrane region" description="Helical" evidence="1">
    <location>
        <begin position="144"/>
        <end position="164"/>
    </location>
</feature>
<dbReference type="AlphaFoldDB" id="I7AS20"/>
<gene>
    <name evidence="2" type="ordered locus">EROM_060740</name>
</gene>
<dbReference type="GeneID" id="20521470"/>
<reference evidence="2 3" key="1">
    <citation type="journal article" date="2012" name="Proc. Natl. Acad. Sci. U.S.A.">
        <title>Gain and loss of multiple functionally related, horizontally transferred genes in the reduced genomes of two microsporidian parasites.</title>
        <authorList>
            <person name="Pombert J.-F."/>
            <person name="Selman M."/>
            <person name="Burki F."/>
            <person name="Bardell F.T."/>
            <person name="Farinelli L."/>
            <person name="Solter L.F."/>
            <person name="Whitman D.W."/>
            <person name="Weiss L.M."/>
            <person name="Corradi N."/>
            <person name="Keeling P.J."/>
        </authorList>
    </citation>
    <scope>NUCLEOTIDE SEQUENCE [LARGE SCALE GENOMIC DNA]</scope>
    <source>
        <strain evidence="2 3">SJ-2008</strain>
    </source>
</reference>
<evidence type="ECO:0000256" key="1">
    <source>
        <dbReference type="SAM" id="Phobius"/>
    </source>
</evidence>
<protein>
    <submittedName>
        <fullName evidence="2">Uncharacterized protein</fullName>
    </submittedName>
</protein>
<name>I7AS20_ENCRO</name>
<dbReference type="RefSeq" id="XP_009264664.1">
    <property type="nucleotide sequence ID" value="XM_009266389.1"/>
</dbReference>
<evidence type="ECO:0000313" key="3">
    <source>
        <dbReference type="Proteomes" id="UP000010094"/>
    </source>
</evidence>
<keyword evidence="3" id="KW-1185">Reference proteome</keyword>